<accession>A0A2K3CZC0</accession>
<protein>
    <submittedName>
        <fullName evidence="2">Uncharacterized protein</fullName>
    </submittedName>
</protein>
<gene>
    <name evidence="2" type="ORF">CHLRE_13g565301v5</name>
</gene>
<dbReference type="Proteomes" id="UP000006906">
    <property type="component" value="Chromosome 13"/>
</dbReference>
<keyword evidence="1" id="KW-0175">Coiled coil</keyword>
<proteinExistence type="predicted"/>
<keyword evidence="3" id="KW-1185">Reference proteome</keyword>
<evidence type="ECO:0000256" key="1">
    <source>
        <dbReference type="SAM" id="Coils"/>
    </source>
</evidence>
<reference evidence="2 3" key="1">
    <citation type="journal article" date="2007" name="Science">
        <title>The Chlamydomonas genome reveals the evolution of key animal and plant functions.</title>
        <authorList>
            <person name="Merchant S.S."/>
            <person name="Prochnik S.E."/>
            <person name="Vallon O."/>
            <person name="Harris E.H."/>
            <person name="Karpowicz S.J."/>
            <person name="Witman G.B."/>
            <person name="Terry A."/>
            <person name="Salamov A."/>
            <person name="Fritz-Laylin L.K."/>
            <person name="Marechal-Drouard L."/>
            <person name="Marshall W.F."/>
            <person name="Qu L.H."/>
            <person name="Nelson D.R."/>
            <person name="Sanderfoot A.A."/>
            <person name="Spalding M.H."/>
            <person name="Kapitonov V.V."/>
            <person name="Ren Q."/>
            <person name="Ferris P."/>
            <person name="Lindquist E."/>
            <person name="Shapiro H."/>
            <person name="Lucas S.M."/>
            <person name="Grimwood J."/>
            <person name="Schmutz J."/>
            <person name="Cardol P."/>
            <person name="Cerutti H."/>
            <person name="Chanfreau G."/>
            <person name="Chen C.L."/>
            <person name="Cognat V."/>
            <person name="Croft M.T."/>
            <person name="Dent R."/>
            <person name="Dutcher S."/>
            <person name="Fernandez E."/>
            <person name="Fukuzawa H."/>
            <person name="Gonzalez-Ballester D."/>
            <person name="Gonzalez-Halphen D."/>
            <person name="Hallmann A."/>
            <person name="Hanikenne M."/>
            <person name="Hippler M."/>
            <person name="Inwood W."/>
            <person name="Jabbari K."/>
            <person name="Kalanon M."/>
            <person name="Kuras R."/>
            <person name="Lefebvre P.A."/>
            <person name="Lemaire S.D."/>
            <person name="Lobanov A.V."/>
            <person name="Lohr M."/>
            <person name="Manuell A."/>
            <person name="Meier I."/>
            <person name="Mets L."/>
            <person name="Mittag M."/>
            <person name="Mittelmeier T."/>
            <person name="Moroney J.V."/>
            <person name="Moseley J."/>
            <person name="Napoli C."/>
            <person name="Nedelcu A.M."/>
            <person name="Niyogi K."/>
            <person name="Novoselov S.V."/>
            <person name="Paulsen I.T."/>
            <person name="Pazour G."/>
            <person name="Purton S."/>
            <person name="Ral J.P."/>
            <person name="Riano-Pachon D.M."/>
            <person name="Riekhof W."/>
            <person name="Rymarquis L."/>
            <person name="Schroda M."/>
            <person name="Stern D."/>
            <person name="Umen J."/>
            <person name="Willows R."/>
            <person name="Wilson N."/>
            <person name="Zimmer S.L."/>
            <person name="Allmer J."/>
            <person name="Balk J."/>
            <person name="Bisova K."/>
            <person name="Chen C.J."/>
            <person name="Elias M."/>
            <person name="Gendler K."/>
            <person name="Hauser C."/>
            <person name="Lamb M.R."/>
            <person name="Ledford H."/>
            <person name="Long J.C."/>
            <person name="Minagawa J."/>
            <person name="Page M.D."/>
            <person name="Pan J."/>
            <person name="Pootakham W."/>
            <person name="Roje S."/>
            <person name="Rose A."/>
            <person name="Stahlberg E."/>
            <person name="Terauchi A.M."/>
            <person name="Yang P."/>
            <person name="Ball S."/>
            <person name="Bowler C."/>
            <person name="Dieckmann C.L."/>
            <person name="Gladyshev V.N."/>
            <person name="Green P."/>
            <person name="Jorgensen R."/>
            <person name="Mayfield S."/>
            <person name="Mueller-Roeber B."/>
            <person name="Rajamani S."/>
            <person name="Sayre R.T."/>
            <person name="Brokstein P."/>
            <person name="Dubchak I."/>
            <person name="Goodstein D."/>
            <person name="Hornick L."/>
            <person name="Huang Y.W."/>
            <person name="Jhaveri J."/>
            <person name="Luo Y."/>
            <person name="Martinez D."/>
            <person name="Ngau W.C."/>
            <person name="Otillar B."/>
            <person name="Poliakov A."/>
            <person name="Porter A."/>
            <person name="Szajkowski L."/>
            <person name="Werner G."/>
            <person name="Zhou K."/>
            <person name="Grigoriev I.V."/>
            <person name="Rokhsar D.S."/>
            <person name="Grossman A.R."/>
        </authorList>
    </citation>
    <scope>NUCLEOTIDE SEQUENCE [LARGE SCALE GENOMIC DNA]</scope>
    <source>
        <strain evidence="3">CC-503</strain>
    </source>
</reference>
<dbReference type="RefSeq" id="XP_042917235.1">
    <property type="nucleotide sequence ID" value="XM_043069260.1"/>
</dbReference>
<dbReference type="EMBL" id="CM008974">
    <property type="protein sequence ID" value="PNW73599.1"/>
    <property type="molecule type" value="Genomic_DNA"/>
</dbReference>
<feature type="coiled-coil region" evidence="1">
    <location>
        <begin position="9"/>
        <end position="36"/>
    </location>
</feature>
<name>A0A2K3CZC0_CHLRE</name>
<evidence type="ECO:0000313" key="3">
    <source>
        <dbReference type="Proteomes" id="UP000006906"/>
    </source>
</evidence>
<dbReference type="Gramene" id="PNW73599">
    <property type="protein sequence ID" value="PNW73599"/>
    <property type="gene ID" value="CHLRE_13g565301v5"/>
</dbReference>
<sequence>MEKAFAEDKAKMEKAVAEAKAKMEKAVAEAKAKSDARRAKLEEEAIRTDHGQKDQHLLGPQVMAAMLAKATERVKSAQQHRADIKQKTS</sequence>
<dbReference type="AlphaFoldDB" id="A0A2K3CZC0"/>
<dbReference type="GeneID" id="5719036"/>
<dbReference type="ExpressionAtlas" id="A0A2K3CZC0">
    <property type="expression patterns" value="baseline"/>
</dbReference>
<evidence type="ECO:0000313" key="2">
    <source>
        <dbReference type="EMBL" id="PNW73599.1"/>
    </source>
</evidence>
<organism evidence="2 3">
    <name type="scientific">Chlamydomonas reinhardtii</name>
    <name type="common">Chlamydomonas smithii</name>
    <dbReference type="NCBI Taxonomy" id="3055"/>
    <lineage>
        <taxon>Eukaryota</taxon>
        <taxon>Viridiplantae</taxon>
        <taxon>Chlorophyta</taxon>
        <taxon>core chlorophytes</taxon>
        <taxon>Chlorophyceae</taxon>
        <taxon>CS clade</taxon>
        <taxon>Chlamydomonadales</taxon>
        <taxon>Chlamydomonadaceae</taxon>
        <taxon>Chlamydomonas</taxon>
    </lineage>
</organism>